<keyword evidence="2" id="KW-0732">Signal</keyword>
<feature type="signal peptide" evidence="2">
    <location>
        <begin position="1"/>
        <end position="20"/>
    </location>
</feature>
<dbReference type="RefSeq" id="WP_231896935.1">
    <property type="nucleotide sequence ID" value="NZ_AP018165.1"/>
</dbReference>
<dbReference type="InterPro" id="IPR056463">
    <property type="entry name" value="DUF7373_C"/>
</dbReference>
<reference evidence="5 6" key="2">
    <citation type="journal article" date="2017" name="Int. J. Syst. Evol. Microbiol.">
        <title>Mycobacterium stephanolepidis sp. nov., a rapidly growing species related to Mycobacterium chelonae, isolated from marine teleost fish, Stephanolepis cirrhifer.</title>
        <authorList>
            <person name="Fukano H."/>
            <person name="Wada S."/>
            <person name="Kurata O."/>
            <person name="Katayama K."/>
            <person name="Fujiwara N."/>
            <person name="Hoshino Y."/>
        </authorList>
    </citation>
    <scope>NUCLEOTIDE SEQUENCE [LARGE SCALE GENOMIC DNA]</scope>
    <source>
        <strain evidence="5 6">NJB0901</strain>
    </source>
</reference>
<dbReference type="InterPro" id="IPR055797">
    <property type="entry name" value="DUF7373"/>
</dbReference>
<dbReference type="Pfam" id="PF24092">
    <property type="entry name" value="DUF7373_C"/>
    <property type="match status" value="1"/>
</dbReference>
<accession>A0A1Z4F389</accession>
<feature type="compositionally biased region" description="Low complexity" evidence="1">
    <location>
        <begin position="34"/>
        <end position="51"/>
    </location>
</feature>
<evidence type="ECO:0000256" key="2">
    <source>
        <dbReference type="SAM" id="SignalP"/>
    </source>
</evidence>
<dbReference type="PROSITE" id="PS51257">
    <property type="entry name" value="PROKAR_LIPOPROTEIN"/>
    <property type="match status" value="1"/>
</dbReference>
<protein>
    <recommendedName>
        <fullName evidence="7">Lipoprotein</fullName>
    </recommendedName>
</protein>
<evidence type="ECO:0000259" key="3">
    <source>
        <dbReference type="Pfam" id="PF24088"/>
    </source>
</evidence>
<feature type="region of interest" description="Disordered" evidence="1">
    <location>
        <begin position="31"/>
        <end position="60"/>
    </location>
</feature>
<evidence type="ECO:0008006" key="7">
    <source>
        <dbReference type="Google" id="ProtNLM"/>
    </source>
</evidence>
<reference evidence="6" key="1">
    <citation type="journal article" date="2017" name="Genome Announc.">
        <title>Complete Genome Sequence of Mycobacterium stephanolepidis.</title>
        <authorList>
            <person name="Fukano H."/>
            <person name="Yoshida M."/>
            <person name="Katayama Y."/>
            <person name="Omatsu T."/>
            <person name="Mizutani T."/>
            <person name="Kurata O."/>
            <person name="Wada S."/>
            <person name="Hoshino Y."/>
        </authorList>
    </citation>
    <scope>NUCLEOTIDE SEQUENCE [LARGE SCALE GENOMIC DNA]</scope>
    <source>
        <strain evidence="6">NJB0901</strain>
    </source>
</reference>
<gene>
    <name evidence="5" type="ORF">MSTE_04367</name>
</gene>
<dbReference type="AlphaFoldDB" id="A0A1Z4F389"/>
<dbReference type="EMBL" id="AP018165">
    <property type="protein sequence ID" value="BAX99661.1"/>
    <property type="molecule type" value="Genomic_DNA"/>
</dbReference>
<dbReference type="Proteomes" id="UP000217954">
    <property type="component" value="Chromosome"/>
</dbReference>
<proteinExistence type="predicted"/>
<organism evidence="5 6">
    <name type="scientific">[Mycobacterium] stephanolepidis</name>
    <dbReference type="NCBI Taxonomy" id="1520670"/>
    <lineage>
        <taxon>Bacteria</taxon>
        <taxon>Bacillati</taxon>
        <taxon>Actinomycetota</taxon>
        <taxon>Actinomycetes</taxon>
        <taxon>Mycobacteriales</taxon>
        <taxon>Mycobacteriaceae</taxon>
        <taxon>Mycobacteroides</taxon>
    </lineage>
</organism>
<evidence type="ECO:0000313" key="5">
    <source>
        <dbReference type="EMBL" id="BAX99661.1"/>
    </source>
</evidence>
<evidence type="ECO:0000259" key="4">
    <source>
        <dbReference type="Pfam" id="PF24092"/>
    </source>
</evidence>
<evidence type="ECO:0000256" key="1">
    <source>
        <dbReference type="SAM" id="MobiDB-lite"/>
    </source>
</evidence>
<evidence type="ECO:0000313" key="6">
    <source>
        <dbReference type="Proteomes" id="UP000217954"/>
    </source>
</evidence>
<feature type="domain" description="DUF7373" evidence="4">
    <location>
        <begin position="273"/>
        <end position="385"/>
    </location>
</feature>
<feature type="chain" id="PRO_5012034758" description="Lipoprotein" evidence="2">
    <location>
        <begin position="21"/>
        <end position="400"/>
    </location>
</feature>
<keyword evidence="6" id="KW-1185">Reference proteome</keyword>
<dbReference type="KEGG" id="mste:MSTE_04367"/>
<dbReference type="Pfam" id="PF24088">
    <property type="entry name" value="DUF7373"/>
    <property type="match status" value="1"/>
</dbReference>
<sequence length="400" mass="43712">MMRRFQTLAIALMLTMTACASPPDGIEIVTNGETPMGPTPSTTTTATTKPRPTVPPPPPTGNIGDVKLKYLFYEAIRLSGSIVAPTIVDGRFNSTGWPTLLYRRDNSDELLDYGYITGISLSREPITPNNDATALLGVKIRLFKDDASAAAATEALYSLRNQLDPGESKRVETVEIPGFPAAKAYATHKNYGQSVYAETVAYLQRGPLVVRVDVSQQPDVESVEILSRYLTRQLQELEHFTPTPVSQLSSLTSPFDPDGSLLKLATDKTSFNPSGSGAVFDARGAALFHTDIPAWLEIYRETGVDRFIVADSSRVTRAADEIGAKRLLDALRPELLDRKDYGPPSAPSTVPNAECLQYKSGTDDDPLLTCLFQQGRYVAWVQGARSVIGQRVQDQRNRLS</sequence>
<name>A0A1Z4F389_9MYCO</name>
<feature type="domain" description="DUF7373" evidence="3">
    <location>
        <begin position="73"/>
        <end position="251"/>
    </location>
</feature>